<evidence type="ECO:0000313" key="1">
    <source>
        <dbReference type="EMBL" id="TFK46742.1"/>
    </source>
</evidence>
<sequence>MHPALTQQDILRIVFEYIQNDYWREIAFFNISLVCRAFKEPALDALWHELRSLTPLLKLVPVIRKADWTYELPDNIAPRDLDRFKCHARRVKKLVYRECLQKEKAWFPILVRLPDILDGPILPYLRTMQWFVAEEGGPLSHAIIARPLATLESATIQFDTLYSSRSKASEFALTRIDWFVKTLATNAPWLTRLLLKNLPKSFALSFSQFARLQSLTFTCQVLPDQPFTTPQHFASMSTITGLTFLKLNLHEFSAPNGATCQFHSLNSVHLIGTSDAVVSVIPSLRPSPITVFFVELVGNNAALASLFNNITSITFQALVHLTIKYNPCINFPEWKGSDLLPSLLTCTKLLKCDIHLNDVTVALTQDDIFSMARSWPLIEELRWNCKVKPLLSVRSLQAFVKYSPSLRVLGIPVCTLPPFLAVEDYEYLPVSTHKLRQVEIYTPFSENYFIECAQWLVVFFPYLDKVRISGDEDDDLYAVHRAVKRLQFMKKLWAWQAARESGQKDV</sequence>
<dbReference type="STRING" id="5364.A0A5C3MMU8"/>
<evidence type="ECO:0000313" key="2">
    <source>
        <dbReference type="Proteomes" id="UP000305948"/>
    </source>
</evidence>
<dbReference type="AlphaFoldDB" id="A0A5C3MMU8"/>
<dbReference type="Proteomes" id="UP000305948">
    <property type="component" value="Unassembled WGS sequence"/>
</dbReference>
<keyword evidence="2" id="KW-1185">Reference proteome</keyword>
<dbReference type="Gene3D" id="3.80.10.10">
    <property type="entry name" value="Ribonuclease Inhibitor"/>
    <property type="match status" value="1"/>
</dbReference>
<dbReference type="SUPFAM" id="SSF52047">
    <property type="entry name" value="RNI-like"/>
    <property type="match status" value="1"/>
</dbReference>
<name>A0A5C3MMU8_9AGAM</name>
<protein>
    <recommendedName>
        <fullName evidence="3">F-box domain-containing protein</fullName>
    </recommendedName>
</protein>
<dbReference type="InterPro" id="IPR032675">
    <property type="entry name" value="LRR_dom_sf"/>
</dbReference>
<dbReference type="OrthoDB" id="3067012at2759"/>
<organism evidence="1 2">
    <name type="scientific">Heliocybe sulcata</name>
    <dbReference type="NCBI Taxonomy" id="5364"/>
    <lineage>
        <taxon>Eukaryota</taxon>
        <taxon>Fungi</taxon>
        <taxon>Dikarya</taxon>
        <taxon>Basidiomycota</taxon>
        <taxon>Agaricomycotina</taxon>
        <taxon>Agaricomycetes</taxon>
        <taxon>Gloeophyllales</taxon>
        <taxon>Gloeophyllaceae</taxon>
        <taxon>Heliocybe</taxon>
    </lineage>
</organism>
<proteinExistence type="predicted"/>
<gene>
    <name evidence="1" type="ORF">OE88DRAFT_856198</name>
</gene>
<reference evidence="1 2" key="1">
    <citation type="journal article" date="2019" name="Nat. Ecol. Evol.">
        <title>Megaphylogeny resolves global patterns of mushroom evolution.</title>
        <authorList>
            <person name="Varga T."/>
            <person name="Krizsan K."/>
            <person name="Foldi C."/>
            <person name="Dima B."/>
            <person name="Sanchez-Garcia M."/>
            <person name="Sanchez-Ramirez S."/>
            <person name="Szollosi G.J."/>
            <person name="Szarkandi J.G."/>
            <person name="Papp V."/>
            <person name="Albert L."/>
            <person name="Andreopoulos W."/>
            <person name="Angelini C."/>
            <person name="Antonin V."/>
            <person name="Barry K.W."/>
            <person name="Bougher N.L."/>
            <person name="Buchanan P."/>
            <person name="Buyck B."/>
            <person name="Bense V."/>
            <person name="Catcheside P."/>
            <person name="Chovatia M."/>
            <person name="Cooper J."/>
            <person name="Damon W."/>
            <person name="Desjardin D."/>
            <person name="Finy P."/>
            <person name="Geml J."/>
            <person name="Haridas S."/>
            <person name="Hughes K."/>
            <person name="Justo A."/>
            <person name="Karasinski D."/>
            <person name="Kautmanova I."/>
            <person name="Kiss B."/>
            <person name="Kocsube S."/>
            <person name="Kotiranta H."/>
            <person name="LaButti K.M."/>
            <person name="Lechner B.E."/>
            <person name="Liimatainen K."/>
            <person name="Lipzen A."/>
            <person name="Lukacs Z."/>
            <person name="Mihaltcheva S."/>
            <person name="Morgado L.N."/>
            <person name="Niskanen T."/>
            <person name="Noordeloos M.E."/>
            <person name="Ohm R.A."/>
            <person name="Ortiz-Santana B."/>
            <person name="Ovrebo C."/>
            <person name="Racz N."/>
            <person name="Riley R."/>
            <person name="Savchenko A."/>
            <person name="Shiryaev A."/>
            <person name="Soop K."/>
            <person name="Spirin V."/>
            <person name="Szebenyi C."/>
            <person name="Tomsovsky M."/>
            <person name="Tulloss R.E."/>
            <person name="Uehling J."/>
            <person name="Grigoriev I.V."/>
            <person name="Vagvolgyi C."/>
            <person name="Papp T."/>
            <person name="Martin F.M."/>
            <person name="Miettinen O."/>
            <person name="Hibbett D.S."/>
            <person name="Nagy L.G."/>
        </authorList>
    </citation>
    <scope>NUCLEOTIDE SEQUENCE [LARGE SCALE GENOMIC DNA]</scope>
    <source>
        <strain evidence="1 2">OMC1185</strain>
    </source>
</reference>
<accession>A0A5C3MMU8</accession>
<dbReference type="EMBL" id="ML213527">
    <property type="protein sequence ID" value="TFK46742.1"/>
    <property type="molecule type" value="Genomic_DNA"/>
</dbReference>
<evidence type="ECO:0008006" key="3">
    <source>
        <dbReference type="Google" id="ProtNLM"/>
    </source>
</evidence>